<organism evidence="3 4">
    <name type="scientific">Kyrpidia spormannii</name>
    <dbReference type="NCBI Taxonomy" id="2055160"/>
    <lineage>
        <taxon>Bacteria</taxon>
        <taxon>Bacillati</taxon>
        <taxon>Bacillota</taxon>
        <taxon>Bacilli</taxon>
        <taxon>Bacillales</taxon>
        <taxon>Alicyclobacillaceae</taxon>
        <taxon>Kyrpidia</taxon>
    </lineage>
</organism>
<dbReference type="InterPro" id="IPR008988">
    <property type="entry name" value="Transcriptional_repressor_C"/>
</dbReference>
<feature type="domain" description="Ferrous iron transporter FeoA-like" evidence="2">
    <location>
        <begin position="1"/>
        <end position="74"/>
    </location>
</feature>
<keyword evidence="1" id="KW-0408">Iron</keyword>
<gene>
    <name evidence="3" type="ORF">CVV65_12810</name>
</gene>
<dbReference type="RefSeq" id="WP_013076518.1">
    <property type="nucleotide sequence ID" value="NZ_CP024955.1"/>
</dbReference>
<dbReference type="KEGG" id="kyr:CVV65_12810"/>
<sequence>MTLNDCPPGTLCTVIDVLAPKDGHRHRLMELGLVPGTDLRVVRRAPFGDPLVIHVRGVQLGIRRKDARFIQVETERRP</sequence>
<dbReference type="Proteomes" id="UP000231932">
    <property type="component" value="Chromosome"/>
</dbReference>
<dbReference type="InterPro" id="IPR007167">
    <property type="entry name" value="Fe-transptr_FeoA-like"/>
</dbReference>
<dbReference type="InterPro" id="IPR052713">
    <property type="entry name" value="FeoA"/>
</dbReference>
<keyword evidence="4" id="KW-1185">Reference proteome</keyword>
<evidence type="ECO:0000259" key="2">
    <source>
        <dbReference type="SMART" id="SM00899"/>
    </source>
</evidence>
<accession>A0A2K8NA65</accession>
<dbReference type="Gene3D" id="2.30.30.90">
    <property type="match status" value="1"/>
</dbReference>
<evidence type="ECO:0000256" key="1">
    <source>
        <dbReference type="ARBA" id="ARBA00023004"/>
    </source>
</evidence>
<dbReference type="OrthoDB" id="9811076at2"/>
<evidence type="ECO:0000313" key="4">
    <source>
        <dbReference type="Proteomes" id="UP000231932"/>
    </source>
</evidence>
<dbReference type="AlphaFoldDB" id="A0A2K8NA65"/>
<name>A0A2K8NA65_9BACL</name>
<dbReference type="PANTHER" id="PTHR42954">
    <property type="entry name" value="FE(2+) TRANSPORT PROTEIN A"/>
    <property type="match status" value="1"/>
</dbReference>
<dbReference type="Pfam" id="PF04023">
    <property type="entry name" value="FeoA"/>
    <property type="match status" value="1"/>
</dbReference>
<dbReference type="GO" id="GO:0046914">
    <property type="term" value="F:transition metal ion binding"/>
    <property type="evidence" value="ECO:0007669"/>
    <property type="project" value="InterPro"/>
</dbReference>
<dbReference type="EMBL" id="CP024955">
    <property type="protein sequence ID" value="ATY85697.1"/>
    <property type="molecule type" value="Genomic_DNA"/>
</dbReference>
<proteinExistence type="predicted"/>
<dbReference type="SUPFAM" id="SSF50037">
    <property type="entry name" value="C-terminal domain of transcriptional repressors"/>
    <property type="match status" value="1"/>
</dbReference>
<dbReference type="InterPro" id="IPR038157">
    <property type="entry name" value="FeoA_core_dom"/>
</dbReference>
<protein>
    <submittedName>
        <fullName evidence="3">Ferrous iron transport protein A</fullName>
    </submittedName>
</protein>
<evidence type="ECO:0000313" key="3">
    <source>
        <dbReference type="EMBL" id="ATY85697.1"/>
    </source>
</evidence>
<dbReference type="SMART" id="SM00899">
    <property type="entry name" value="FeoA"/>
    <property type="match status" value="1"/>
</dbReference>
<reference evidence="4" key="1">
    <citation type="submission" date="2017-11" db="EMBL/GenBank/DDBJ databases">
        <title>Complete Genome Sequence of Kyrpidia sp. Strain EA-1, a thermophilic, hydrogen-oxidizing Bacterium, isolated from the Azores.</title>
        <authorList>
            <person name="Reiner J.E."/>
            <person name="Lapp C.J."/>
            <person name="Bunk B."/>
            <person name="Gescher J."/>
        </authorList>
    </citation>
    <scope>NUCLEOTIDE SEQUENCE [LARGE SCALE GENOMIC DNA]</scope>
    <source>
        <strain evidence="4">EA-1</strain>
    </source>
</reference>
<dbReference type="PANTHER" id="PTHR42954:SF2">
    <property type="entry name" value="FE(2+) TRANSPORT PROTEIN A"/>
    <property type="match status" value="1"/>
</dbReference>